<evidence type="ECO:0000313" key="3">
    <source>
        <dbReference type="Proteomes" id="UP000185207"/>
    </source>
</evidence>
<keyword evidence="3" id="KW-1185">Reference proteome</keyword>
<organism evidence="2 3">
    <name type="scientific">Epilithonimonas zeae</name>
    <dbReference type="NCBI Taxonomy" id="1416779"/>
    <lineage>
        <taxon>Bacteria</taxon>
        <taxon>Pseudomonadati</taxon>
        <taxon>Bacteroidota</taxon>
        <taxon>Flavobacteriia</taxon>
        <taxon>Flavobacteriales</taxon>
        <taxon>Weeksellaceae</taxon>
        <taxon>Chryseobacterium group</taxon>
        <taxon>Epilithonimonas</taxon>
    </lineage>
</organism>
<dbReference type="Pfam" id="PF17561">
    <property type="entry name" value="TssO"/>
    <property type="match status" value="1"/>
</dbReference>
<evidence type="ECO:0008006" key="4">
    <source>
        <dbReference type="Google" id="ProtNLM"/>
    </source>
</evidence>
<sequence>MTTQGQKKLNSNDVRNGIIRFVLSFIVLISISLTTVFLFFKSSKIQKEQIQKELNAYKNVLSRNELLKIKMDTIYYKMALLNTDRVQNDIFLRNSILEDLQDTKNIMGADSSKSFKQYSTLTKNIGKMTIFKNELINVTAKERNAIRNLNECMGKVEKINTQIRNNEPGGKIARRLK</sequence>
<dbReference type="OrthoDB" id="1273486at2"/>
<dbReference type="Proteomes" id="UP000185207">
    <property type="component" value="Unassembled WGS sequence"/>
</dbReference>
<dbReference type="InterPro" id="IPR039449">
    <property type="entry name" value="TssO"/>
</dbReference>
<keyword evidence="1" id="KW-1133">Transmembrane helix</keyword>
<protein>
    <recommendedName>
        <fullName evidence="4">Type VI secretion system transmembrane protein TssO</fullName>
    </recommendedName>
</protein>
<gene>
    <name evidence="2" type="ORF">SAMN05444409_1135</name>
</gene>
<reference evidence="3" key="1">
    <citation type="submission" date="2016-11" db="EMBL/GenBank/DDBJ databases">
        <authorList>
            <person name="Varghese N."/>
            <person name="Submissions S."/>
        </authorList>
    </citation>
    <scope>NUCLEOTIDE SEQUENCE [LARGE SCALE GENOMIC DNA]</scope>
    <source>
        <strain evidence="3">DSM 27623</strain>
    </source>
</reference>
<dbReference type="STRING" id="1416779.SAMN05444409_1135"/>
<dbReference type="EMBL" id="FSRK01000001">
    <property type="protein sequence ID" value="SIN91887.1"/>
    <property type="molecule type" value="Genomic_DNA"/>
</dbReference>
<feature type="transmembrane region" description="Helical" evidence="1">
    <location>
        <begin position="18"/>
        <end position="40"/>
    </location>
</feature>
<proteinExistence type="predicted"/>
<name>A0A1N6F9I6_9FLAO</name>
<keyword evidence="1" id="KW-0472">Membrane</keyword>
<dbReference type="RefSeq" id="WP_074233863.1">
    <property type="nucleotide sequence ID" value="NZ_FSRK01000001.1"/>
</dbReference>
<evidence type="ECO:0000256" key="1">
    <source>
        <dbReference type="SAM" id="Phobius"/>
    </source>
</evidence>
<keyword evidence="1" id="KW-0812">Transmembrane</keyword>
<accession>A0A1N6F9I6</accession>
<dbReference type="AlphaFoldDB" id="A0A1N6F9I6"/>
<evidence type="ECO:0000313" key="2">
    <source>
        <dbReference type="EMBL" id="SIN91887.1"/>
    </source>
</evidence>